<dbReference type="PANTHER" id="PTHR30461">
    <property type="entry name" value="DNA-INVERTASE FROM LAMBDOID PROPHAGE"/>
    <property type="match status" value="1"/>
</dbReference>
<dbReference type="PROSITE" id="PS51737">
    <property type="entry name" value="RECOMBINASE_DNA_BIND"/>
    <property type="match status" value="1"/>
</dbReference>
<dbReference type="SUPFAM" id="SSF53041">
    <property type="entry name" value="Resolvase-like"/>
    <property type="match status" value="1"/>
</dbReference>
<dbReference type="SMART" id="SM00857">
    <property type="entry name" value="Resolvase"/>
    <property type="match status" value="1"/>
</dbReference>
<accession>A0A562S5D3</accession>
<dbReference type="Gene3D" id="3.40.50.1390">
    <property type="entry name" value="Resolvase, N-terminal catalytic domain"/>
    <property type="match status" value="1"/>
</dbReference>
<dbReference type="Proteomes" id="UP000316291">
    <property type="component" value="Unassembled WGS sequence"/>
</dbReference>
<keyword evidence="3" id="KW-1185">Reference proteome</keyword>
<organism evidence="2 3">
    <name type="scientific">Bradyrhizobium huanghuaihaiense</name>
    <dbReference type="NCBI Taxonomy" id="990078"/>
    <lineage>
        <taxon>Bacteria</taxon>
        <taxon>Pseudomonadati</taxon>
        <taxon>Pseudomonadota</taxon>
        <taxon>Alphaproteobacteria</taxon>
        <taxon>Hyphomicrobiales</taxon>
        <taxon>Nitrobacteraceae</taxon>
        <taxon>Bradyrhizobium</taxon>
    </lineage>
</organism>
<dbReference type="EMBL" id="VLLA01000001">
    <property type="protein sequence ID" value="TWI76475.1"/>
    <property type="molecule type" value="Genomic_DNA"/>
</dbReference>
<dbReference type="InterPro" id="IPR006119">
    <property type="entry name" value="Resolv_N"/>
</dbReference>
<name>A0A562S5D3_9BRAD</name>
<dbReference type="PANTHER" id="PTHR30461:SF23">
    <property type="entry name" value="DNA RECOMBINASE-RELATED"/>
    <property type="match status" value="1"/>
</dbReference>
<evidence type="ECO:0000313" key="2">
    <source>
        <dbReference type="EMBL" id="TWI76475.1"/>
    </source>
</evidence>
<dbReference type="InterPro" id="IPR011109">
    <property type="entry name" value="DNA_bind_recombinase_dom"/>
</dbReference>
<dbReference type="AlphaFoldDB" id="A0A562S5D3"/>
<dbReference type="Pfam" id="PF00239">
    <property type="entry name" value="Resolvase"/>
    <property type="match status" value="1"/>
</dbReference>
<dbReference type="InterPro" id="IPR036162">
    <property type="entry name" value="Resolvase-like_N_sf"/>
</dbReference>
<protein>
    <submittedName>
        <fullName evidence="2">DNA invertase Pin-like site-specific DNA recombinase</fullName>
    </submittedName>
</protein>
<dbReference type="OrthoDB" id="9791494at2"/>
<proteinExistence type="predicted"/>
<dbReference type="GO" id="GO:0000150">
    <property type="term" value="F:DNA strand exchange activity"/>
    <property type="evidence" value="ECO:0007669"/>
    <property type="project" value="InterPro"/>
</dbReference>
<dbReference type="GO" id="GO:0003677">
    <property type="term" value="F:DNA binding"/>
    <property type="evidence" value="ECO:0007669"/>
    <property type="project" value="InterPro"/>
</dbReference>
<evidence type="ECO:0000259" key="1">
    <source>
        <dbReference type="PROSITE" id="PS51737"/>
    </source>
</evidence>
<dbReference type="Gene3D" id="3.90.1750.20">
    <property type="entry name" value="Putative Large Serine Recombinase, Chain B, Domain 2"/>
    <property type="match status" value="1"/>
</dbReference>
<dbReference type="InterPro" id="IPR038109">
    <property type="entry name" value="DNA_bind_recomb_sf"/>
</dbReference>
<dbReference type="InterPro" id="IPR050639">
    <property type="entry name" value="SSR_resolvase"/>
</dbReference>
<evidence type="ECO:0000313" key="3">
    <source>
        <dbReference type="Proteomes" id="UP000316291"/>
    </source>
</evidence>
<dbReference type="RefSeq" id="WP_145831203.1">
    <property type="nucleotide sequence ID" value="NZ_VLLA01000001.1"/>
</dbReference>
<sequence>MTKPETANSANNGKGELLTERSPQYARAVRVIFYASTSNKPYDISIEDQMIIMAEYSSNQKGWVAAGKVIDSQGGRTLRKRPALRQIEQAMRDGQVDVVLATEPSRLSRRHSDLAELIGLAERYGVEVWTTTIGRITNMMAVALQMVAGLGLDDRRSRTVRRHEAMNKDGRHIGRPPYGYDVDRAAGQNGILKICLEEARIVSRIYHSYLAGPSLSAIVKELNEICVPSPRGGKWNVTMLSEDGICGVLHDMTYTGLVICGMYETFEDATTGACMRVLKPRAEWKIAKGRHEPIVAAEVFDAVQKCHAGERTAA</sequence>
<gene>
    <name evidence="2" type="ORF">IQ16_00716</name>
</gene>
<feature type="domain" description="Recombinase" evidence="1">
    <location>
        <begin position="177"/>
        <end position="313"/>
    </location>
</feature>
<reference evidence="2 3" key="1">
    <citation type="journal article" date="2015" name="Stand. Genomic Sci.">
        <title>Genomic Encyclopedia of Bacterial and Archaeal Type Strains, Phase III: the genomes of soil and plant-associated and newly described type strains.</title>
        <authorList>
            <person name="Whitman W.B."/>
            <person name="Woyke T."/>
            <person name="Klenk H.P."/>
            <person name="Zhou Y."/>
            <person name="Lilburn T.G."/>
            <person name="Beck B.J."/>
            <person name="De Vos P."/>
            <person name="Vandamme P."/>
            <person name="Eisen J.A."/>
            <person name="Garrity G."/>
            <person name="Hugenholtz P."/>
            <person name="Kyrpides N.C."/>
        </authorList>
    </citation>
    <scope>NUCLEOTIDE SEQUENCE [LARGE SCALE GENOMIC DNA]</scope>
    <source>
        <strain evidence="2 3">CGMCC 1.10948</strain>
    </source>
</reference>
<comment type="caution">
    <text evidence="2">The sequence shown here is derived from an EMBL/GenBank/DDBJ whole genome shotgun (WGS) entry which is preliminary data.</text>
</comment>
<dbReference type="Pfam" id="PF07508">
    <property type="entry name" value="Recombinase"/>
    <property type="match status" value="1"/>
</dbReference>
<dbReference type="CDD" id="cd00338">
    <property type="entry name" value="Ser_Recombinase"/>
    <property type="match status" value="1"/>
</dbReference>